<keyword evidence="2" id="KW-1133">Transmembrane helix</keyword>
<proteinExistence type="predicted"/>
<keyword evidence="2" id="KW-0472">Membrane</keyword>
<keyword evidence="4" id="KW-1185">Reference proteome</keyword>
<evidence type="ECO:0000313" key="4">
    <source>
        <dbReference type="Proteomes" id="UP001301769"/>
    </source>
</evidence>
<accession>A0AAN6XYK2</accession>
<organism evidence="3 4">
    <name type="scientific">Rhypophila decipiens</name>
    <dbReference type="NCBI Taxonomy" id="261697"/>
    <lineage>
        <taxon>Eukaryota</taxon>
        <taxon>Fungi</taxon>
        <taxon>Dikarya</taxon>
        <taxon>Ascomycota</taxon>
        <taxon>Pezizomycotina</taxon>
        <taxon>Sordariomycetes</taxon>
        <taxon>Sordariomycetidae</taxon>
        <taxon>Sordariales</taxon>
        <taxon>Naviculisporaceae</taxon>
        <taxon>Rhypophila</taxon>
    </lineage>
</organism>
<feature type="compositionally biased region" description="Pro residues" evidence="1">
    <location>
        <begin position="1"/>
        <end position="15"/>
    </location>
</feature>
<dbReference type="PANTHER" id="PTHR37048:SF2">
    <property type="entry name" value="QUESTIONABLE PROTEIN"/>
    <property type="match status" value="1"/>
</dbReference>
<feature type="region of interest" description="Disordered" evidence="1">
    <location>
        <begin position="1"/>
        <end position="42"/>
    </location>
</feature>
<dbReference type="Proteomes" id="UP001301769">
    <property type="component" value="Unassembled WGS sequence"/>
</dbReference>
<feature type="compositionally biased region" description="Low complexity" evidence="1">
    <location>
        <begin position="24"/>
        <end position="37"/>
    </location>
</feature>
<evidence type="ECO:0000256" key="2">
    <source>
        <dbReference type="SAM" id="Phobius"/>
    </source>
</evidence>
<dbReference type="AlphaFoldDB" id="A0AAN6XYK2"/>
<keyword evidence="2" id="KW-0812">Transmembrane</keyword>
<evidence type="ECO:0000256" key="1">
    <source>
        <dbReference type="SAM" id="MobiDB-lite"/>
    </source>
</evidence>
<name>A0AAN6XYK2_9PEZI</name>
<reference evidence="3" key="1">
    <citation type="journal article" date="2023" name="Mol. Phylogenet. Evol.">
        <title>Genome-scale phylogeny and comparative genomics of the fungal order Sordariales.</title>
        <authorList>
            <person name="Hensen N."/>
            <person name="Bonometti L."/>
            <person name="Westerberg I."/>
            <person name="Brannstrom I.O."/>
            <person name="Guillou S."/>
            <person name="Cros-Aarteil S."/>
            <person name="Calhoun S."/>
            <person name="Haridas S."/>
            <person name="Kuo A."/>
            <person name="Mondo S."/>
            <person name="Pangilinan J."/>
            <person name="Riley R."/>
            <person name="LaButti K."/>
            <person name="Andreopoulos B."/>
            <person name="Lipzen A."/>
            <person name="Chen C."/>
            <person name="Yan M."/>
            <person name="Daum C."/>
            <person name="Ng V."/>
            <person name="Clum A."/>
            <person name="Steindorff A."/>
            <person name="Ohm R.A."/>
            <person name="Martin F."/>
            <person name="Silar P."/>
            <person name="Natvig D.O."/>
            <person name="Lalanne C."/>
            <person name="Gautier V."/>
            <person name="Ament-Velasquez S.L."/>
            <person name="Kruys A."/>
            <person name="Hutchinson M.I."/>
            <person name="Powell A.J."/>
            <person name="Barry K."/>
            <person name="Miller A.N."/>
            <person name="Grigoriev I.V."/>
            <person name="Debuchy R."/>
            <person name="Gladieux P."/>
            <person name="Hiltunen Thoren M."/>
            <person name="Johannesson H."/>
        </authorList>
    </citation>
    <scope>NUCLEOTIDE SEQUENCE</scope>
    <source>
        <strain evidence="3">PSN293</strain>
    </source>
</reference>
<dbReference type="EMBL" id="MU858217">
    <property type="protein sequence ID" value="KAK4209069.1"/>
    <property type="molecule type" value="Genomic_DNA"/>
</dbReference>
<reference evidence="3" key="2">
    <citation type="submission" date="2023-05" db="EMBL/GenBank/DDBJ databases">
        <authorList>
            <consortium name="Lawrence Berkeley National Laboratory"/>
            <person name="Steindorff A."/>
            <person name="Hensen N."/>
            <person name="Bonometti L."/>
            <person name="Westerberg I."/>
            <person name="Brannstrom I.O."/>
            <person name="Guillou S."/>
            <person name="Cros-Aarteil S."/>
            <person name="Calhoun S."/>
            <person name="Haridas S."/>
            <person name="Kuo A."/>
            <person name="Mondo S."/>
            <person name="Pangilinan J."/>
            <person name="Riley R."/>
            <person name="Labutti K."/>
            <person name="Andreopoulos B."/>
            <person name="Lipzen A."/>
            <person name="Chen C."/>
            <person name="Yanf M."/>
            <person name="Daum C."/>
            <person name="Ng V."/>
            <person name="Clum A."/>
            <person name="Ohm R."/>
            <person name="Martin F."/>
            <person name="Silar P."/>
            <person name="Natvig D."/>
            <person name="Lalanne C."/>
            <person name="Gautier V."/>
            <person name="Ament-Velasquez S.L."/>
            <person name="Kruys A."/>
            <person name="Hutchinson M.I."/>
            <person name="Powell A.J."/>
            <person name="Barry K."/>
            <person name="Miller A.N."/>
            <person name="Grigoriev I.V."/>
            <person name="Debuchy R."/>
            <person name="Gladieux P."/>
            <person name="Thoren M.H."/>
            <person name="Johannesson H."/>
        </authorList>
    </citation>
    <scope>NUCLEOTIDE SEQUENCE</scope>
    <source>
        <strain evidence="3">PSN293</strain>
    </source>
</reference>
<gene>
    <name evidence="3" type="ORF">QBC37DRAFT_59212</name>
</gene>
<feature type="region of interest" description="Disordered" evidence="1">
    <location>
        <begin position="353"/>
        <end position="372"/>
    </location>
</feature>
<feature type="region of interest" description="Disordered" evidence="1">
    <location>
        <begin position="251"/>
        <end position="277"/>
    </location>
</feature>
<feature type="compositionally biased region" description="Polar residues" evidence="1">
    <location>
        <begin position="261"/>
        <end position="277"/>
    </location>
</feature>
<sequence length="472" mass="51313">MPPTTPRQSDRPPPNTGARRSRDTSNTTPSSSSTQPPYHHTALSDNHVYGVIMWLPPEDEIQVVWGPDGRSQVTSTGALCGLEGGCYNHPVLVLSPVPTNSSITSATARRDSCRQEKNTTILIITSFGGRDIMEKYPSHSNAEKRKTYLPISPAGRHPDLTDIPLLRLEADFSLAKKSYVNITSKYNIDRQALRDYRTIGNRGGDHRDGDISGLRYVLTRESYLVVARQAEYNIPAVSAAGVSCPVALPSPPPSPSMSRSTVGYGTSRQVPSPPSTTAAQRLGLTNATRGILACRDIPSNIPQPPTTTLFQNFQAQRVRPDVLNPGRGSRVAAGTTEVTPLLPVHVYQSGGWAGRRSGSPRRRHRDGYYPVGRAPPPSELRDGLIVVGVGLALLTGAGCGVWAAWVYRAPIGRGLLVSGRWLVENGWKIIKTVLKFGWRLLLSAVKWLGGVVKGTARWAWEKLNGVLRAIFV</sequence>
<evidence type="ECO:0000313" key="3">
    <source>
        <dbReference type="EMBL" id="KAK4209069.1"/>
    </source>
</evidence>
<dbReference type="PANTHER" id="PTHR37048">
    <property type="entry name" value="QUESTIONABLE PROTEIN"/>
    <property type="match status" value="1"/>
</dbReference>
<comment type="caution">
    <text evidence="3">The sequence shown here is derived from an EMBL/GenBank/DDBJ whole genome shotgun (WGS) entry which is preliminary data.</text>
</comment>
<protein>
    <submittedName>
        <fullName evidence="3">Uncharacterized protein</fullName>
    </submittedName>
</protein>
<feature type="transmembrane region" description="Helical" evidence="2">
    <location>
        <begin position="383"/>
        <end position="407"/>
    </location>
</feature>